<keyword evidence="2" id="KW-1185">Reference proteome</keyword>
<evidence type="ECO:0000313" key="2">
    <source>
        <dbReference type="Proteomes" id="UP001596052"/>
    </source>
</evidence>
<reference evidence="2" key="1">
    <citation type="journal article" date="2019" name="Int. J. Syst. Evol. Microbiol.">
        <title>The Global Catalogue of Microorganisms (GCM) 10K type strain sequencing project: providing services to taxonomists for standard genome sequencing and annotation.</title>
        <authorList>
            <consortium name="The Broad Institute Genomics Platform"/>
            <consortium name="The Broad Institute Genome Sequencing Center for Infectious Disease"/>
            <person name="Wu L."/>
            <person name="Ma J."/>
        </authorList>
    </citation>
    <scope>NUCLEOTIDE SEQUENCE [LARGE SCALE GENOMIC DNA]</scope>
    <source>
        <strain evidence="2">CGMCC 4.1469</strain>
    </source>
</reference>
<dbReference type="Pfam" id="PF05988">
    <property type="entry name" value="DUF899"/>
    <property type="match status" value="1"/>
</dbReference>
<dbReference type="InterPro" id="IPR010296">
    <property type="entry name" value="DUF899_thioredox"/>
</dbReference>
<protein>
    <submittedName>
        <fullName evidence="1">DUF899 domain-containing protein</fullName>
    </submittedName>
</protein>
<dbReference type="Gene3D" id="3.40.30.10">
    <property type="entry name" value="Glutaredoxin"/>
    <property type="match status" value="1"/>
</dbReference>
<organism evidence="1 2">
    <name type="scientific">Prosthecobacter fluviatilis</name>
    <dbReference type="NCBI Taxonomy" id="445931"/>
    <lineage>
        <taxon>Bacteria</taxon>
        <taxon>Pseudomonadati</taxon>
        <taxon>Verrucomicrobiota</taxon>
        <taxon>Verrucomicrobiia</taxon>
        <taxon>Verrucomicrobiales</taxon>
        <taxon>Verrucomicrobiaceae</taxon>
        <taxon>Prosthecobacter</taxon>
    </lineage>
</organism>
<dbReference type="RefSeq" id="WP_377166553.1">
    <property type="nucleotide sequence ID" value="NZ_JBHSMQ010000003.1"/>
</dbReference>
<dbReference type="Proteomes" id="UP001596052">
    <property type="component" value="Unassembled WGS sequence"/>
</dbReference>
<gene>
    <name evidence="1" type="ORF">ACFQDI_11360</name>
</gene>
<proteinExistence type="predicted"/>
<comment type="caution">
    <text evidence="1">The sequence shown here is derived from an EMBL/GenBank/DDBJ whole genome shotgun (WGS) entry which is preliminary data.</text>
</comment>
<name>A0ABW0KR65_9BACT</name>
<dbReference type="InterPro" id="IPR036249">
    <property type="entry name" value="Thioredoxin-like_sf"/>
</dbReference>
<evidence type="ECO:0000313" key="1">
    <source>
        <dbReference type="EMBL" id="MFC5455457.1"/>
    </source>
</evidence>
<accession>A0ABW0KR65</accession>
<sequence>MKTKHTIASRAEWLEARKALLAEEKQLTRQMDAISAKRRALPWVKIDKDYRFESSGGRVSLADLFCGKSQLVIQHFMLGPGWEEGCPSCSYMADHTDGMLPHLAARDVTMLAVSRAPLAEIESFKKRMGWSFGWVSSHGSDFNHDFHVSFTEQEVESGKVDYNYTAQPFGSTEAPGISVFQKETDGTIYHTYSVYGRGVELMMGTYRILDLVPKGRDEDSLEWTMQWVRHHDRYDSGTTSKCGCRSEEARA</sequence>
<dbReference type="EMBL" id="JBHSMQ010000003">
    <property type="protein sequence ID" value="MFC5455457.1"/>
    <property type="molecule type" value="Genomic_DNA"/>
</dbReference>
<dbReference type="SUPFAM" id="SSF52833">
    <property type="entry name" value="Thioredoxin-like"/>
    <property type="match status" value="1"/>
</dbReference>